<dbReference type="AlphaFoldDB" id="A6KEF5"/>
<sequence>MELFLPRQRSLVKVIWKGFIPILTLASPPASETLDSSGDVSPGPRNSPSLQSPNPGSSTPALSSGGILGLSRQAWLRGIKVRGQKRILRSRERHSQ</sequence>
<feature type="compositionally biased region" description="Polar residues" evidence="1">
    <location>
        <begin position="33"/>
        <end position="62"/>
    </location>
</feature>
<evidence type="ECO:0000313" key="3">
    <source>
        <dbReference type="Proteomes" id="UP000234681"/>
    </source>
</evidence>
<name>A6KEF5_RAT</name>
<feature type="region of interest" description="Disordered" evidence="1">
    <location>
        <begin position="28"/>
        <end position="65"/>
    </location>
</feature>
<protein>
    <submittedName>
        <fullName evidence="2">Similar to FLJ00128 protein (Predicted), isoform CRA_d</fullName>
    </submittedName>
</protein>
<evidence type="ECO:0000313" key="2">
    <source>
        <dbReference type="EMBL" id="EDL88460.1"/>
    </source>
</evidence>
<proteinExistence type="predicted"/>
<gene>
    <name evidence="2" type="primary">RGD1308093_predicted</name>
    <name evidence="2" type="ORF">rCG_61147</name>
</gene>
<dbReference type="EMBL" id="CH474040">
    <property type="protein sequence ID" value="EDL88460.1"/>
    <property type="molecule type" value="Genomic_DNA"/>
</dbReference>
<dbReference type="Proteomes" id="UP000234681">
    <property type="component" value="Chromosome 15"/>
</dbReference>
<accession>A6KEF5</accession>
<organism evidence="2 3">
    <name type="scientific">Rattus norvegicus</name>
    <name type="common">Rat</name>
    <dbReference type="NCBI Taxonomy" id="10116"/>
    <lineage>
        <taxon>Eukaryota</taxon>
        <taxon>Metazoa</taxon>
        <taxon>Chordata</taxon>
        <taxon>Craniata</taxon>
        <taxon>Vertebrata</taxon>
        <taxon>Euteleostomi</taxon>
        <taxon>Mammalia</taxon>
        <taxon>Eutheria</taxon>
        <taxon>Euarchontoglires</taxon>
        <taxon>Glires</taxon>
        <taxon>Rodentia</taxon>
        <taxon>Myomorpha</taxon>
        <taxon>Muroidea</taxon>
        <taxon>Muridae</taxon>
        <taxon>Murinae</taxon>
        <taxon>Rattus</taxon>
    </lineage>
</organism>
<evidence type="ECO:0000256" key="1">
    <source>
        <dbReference type="SAM" id="MobiDB-lite"/>
    </source>
</evidence>
<reference evidence="2 3" key="1">
    <citation type="submission" date="2005-07" db="EMBL/GenBank/DDBJ databases">
        <authorList>
            <person name="Mural R.J."/>
            <person name="Li P.W."/>
            <person name="Adams M.D."/>
            <person name="Amanatides P.G."/>
            <person name="Baden-Tillson H."/>
            <person name="Barnstead M."/>
            <person name="Chin S.H."/>
            <person name="Dew I."/>
            <person name="Evans C.A."/>
            <person name="Ferriera S."/>
            <person name="Flanigan M."/>
            <person name="Fosler C."/>
            <person name="Glodek A."/>
            <person name="Gu Z."/>
            <person name="Holt R.A."/>
            <person name="Jennings D."/>
            <person name="Kraft C.L."/>
            <person name="Lu F."/>
            <person name="Nguyen T."/>
            <person name="Nusskern D.R."/>
            <person name="Pfannkoch C.M."/>
            <person name="Sitter C."/>
            <person name="Sutton G.G."/>
            <person name="Venter J.C."/>
            <person name="Wang Z."/>
            <person name="Woodage T."/>
            <person name="Zheng X.H."/>
            <person name="Zhong F."/>
        </authorList>
    </citation>
    <scope>NUCLEOTIDE SEQUENCE [LARGE SCALE GENOMIC DNA]</scope>
    <source>
        <strain>BN</strain>
        <strain evidence="3">Sprague-Dawley</strain>
    </source>
</reference>